<feature type="domain" description="Histidine kinase" evidence="5">
    <location>
        <begin position="160"/>
        <end position="377"/>
    </location>
</feature>
<evidence type="ECO:0000256" key="1">
    <source>
        <dbReference type="ARBA" id="ARBA00000085"/>
    </source>
</evidence>
<dbReference type="EC" id="2.7.13.3" evidence="2"/>
<evidence type="ECO:0000313" key="7">
    <source>
        <dbReference type="EMBL" id="ACL03947.1"/>
    </source>
</evidence>
<dbReference type="SMART" id="SM00448">
    <property type="entry name" value="REC"/>
    <property type="match status" value="1"/>
</dbReference>
<dbReference type="Gene3D" id="3.30.565.10">
    <property type="entry name" value="Histidine kinase-like ATPase, C-terminal domain"/>
    <property type="match status" value="1"/>
</dbReference>
<dbReference type="Proteomes" id="UP000000739">
    <property type="component" value="Chromosome"/>
</dbReference>
<dbReference type="PROSITE" id="PS50109">
    <property type="entry name" value="HIS_KIN"/>
    <property type="match status" value="1"/>
</dbReference>
<evidence type="ECO:0000259" key="6">
    <source>
        <dbReference type="PROSITE" id="PS50110"/>
    </source>
</evidence>
<dbReference type="PANTHER" id="PTHR43547:SF2">
    <property type="entry name" value="HYBRID SIGNAL TRANSDUCTION HISTIDINE KINASE C"/>
    <property type="match status" value="1"/>
</dbReference>
<evidence type="ECO:0000256" key="4">
    <source>
        <dbReference type="PROSITE-ProRule" id="PRU00169"/>
    </source>
</evidence>
<dbReference type="CDD" id="cd00082">
    <property type="entry name" value="HisKA"/>
    <property type="match status" value="1"/>
</dbReference>
<evidence type="ECO:0000259" key="5">
    <source>
        <dbReference type="PROSITE" id="PS50109"/>
    </source>
</evidence>
<dbReference type="KEGG" id="dal:Dalk_2254"/>
<dbReference type="SUPFAM" id="SSF55874">
    <property type="entry name" value="ATPase domain of HSP90 chaperone/DNA topoisomerase II/histidine kinase"/>
    <property type="match status" value="1"/>
</dbReference>
<organism evidence="7 8">
    <name type="scientific">Desulfatibacillum aliphaticivorans</name>
    <dbReference type="NCBI Taxonomy" id="218208"/>
    <lineage>
        <taxon>Bacteria</taxon>
        <taxon>Pseudomonadati</taxon>
        <taxon>Thermodesulfobacteriota</taxon>
        <taxon>Desulfobacteria</taxon>
        <taxon>Desulfobacterales</taxon>
        <taxon>Desulfatibacillaceae</taxon>
        <taxon>Desulfatibacillum</taxon>
    </lineage>
</organism>
<dbReference type="Pfam" id="PF00072">
    <property type="entry name" value="Response_reg"/>
    <property type="match status" value="1"/>
</dbReference>
<evidence type="ECO:0000256" key="2">
    <source>
        <dbReference type="ARBA" id="ARBA00012438"/>
    </source>
</evidence>
<reference evidence="7 8" key="1">
    <citation type="journal article" date="2012" name="Environ. Microbiol.">
        <title>The genome sequence of Desulfatibacillum alkenivorans AK-01: a blueprint for anaerobic alkane oxidation.</title>
        <authorList>
            <person name="Callaghan A.V."/>
            <person name="Morris B.E."/>
            <person name="Pereira I.A."/>
            <person name="McInerney M.J."/>
            <person name="Austin R.N."/>
            <person name="Groves J.T."/>
            <person name="Kukor J.J."/>
            <person name="Suflita J.M."/>
            <person name="Young L.Y."/>
            <person name="Zylstra G.J."/>
            <person name="Wawrik B."/>
        </authorList>
    </citation>
    <scope>NUCLEOTIDE SEQUENCE [LARGE SCALE GENOMIC DNA]</scope>
    <source>
        <strain evidence="7 8">AK-01</strain>
    </source>
</reference>
<sequence>MSTEKAVKVLLVDDEDAFRQALAKRLERRRMEVFQAADGNSALEALKAFPANVVVMDVKMPGMDGLETMACIKRDFPDTEVILLTGHAAVEDGIAGIRAGAFDYLQKPVETEDLLNKIRQAYDKSRHHHDLAKEAELREALEKQMATAERLASLGTLAAGVAHEINNPLAIISEAAGYLQLLLEKDECKEMPFHDRFEKAIGKIEKSVKRARRTTMQLLGFAGQPDAVYREIELDDLVEEVILLAAGQASAAGVTVVKEKNPNSAALWTDPHRLRQVLINLVSNGIAACGRGGRVSLSFDSSNDWATIQVKDTGHGIPKENLERIFEPFFTTKPPGKGTGLGLFVSLDIIKRLGGDMQVKSKVGKGTIFQVSVPRLSKTCPGVCNDIDWREKARELERRDNHGTGAH</sequence>
<proteinExistence type="predicted"/>
<keyword evidence="3 4" id="KW-0597">Phosphoprotein</keyword>
<keyword evidence="8" id="KW-1185">Reference proteome</keyword>
<dbReference type="SUPFAM" id="SSF47384">
    <property type="entry name" value="Homodimeric domain of signal transducing histidine kinase"/>
    <property type="match status" value="1"/>
</dbReference>
<dbReference type="EMBL" id="CP001322">
    <property type="protein sequence ID" value="ACL03947.1"/>
    <property type="molecule type" value="Genomic_DNA"/>
</dbReference>
<dbReference type="InterPro" id="IPR036890">
    <property type="entry name" value="HATPase_C_sf"/>
</dbReference>
<accession>B8FIF7</accession>
<dbReference type="Pfam" id="PF02518">
    <property type="entry name" value="HATPase_c"/>
    <property type="match status" value="1"/>
</dbReference>
<dbReference type="InterPro" id="IPR003661">
    <property type="entry name" value="HisK_dim/P_dom"/>
</dbReference>
<dbReference type="PANTHER" id="PTHR43547">
    <property type="entry name" value="TWO-COMPONENT HISTIDINE KINASE"/>
    <property type="match status" value="1"/>
</dbReference>
<dbReference type="InterPro" id="IPR011006">
    <property type="entry name" value="CheY-like_superfamily"/>
</dbReference>
<dbReference type="InterPro" id="IPR001789">
    <property type="entry name" value="Sig_transdc_resp-reg_receiver"/>
</dbReference>
<feature type="domain" description="Response regulatory" evidence="6">
    <location>
        <begin position="8"/>
        <end position="122"/>
    </location>
</feature>
<gene>
    <name evidence="7" type="ordered locus">Dalk_2254</name>
</gene>
<evidence type="ECO:0000313" key="8">
    <source>
        <dbReference type="Proteomes" id="UP000000739"/>
    </source>
</evidence>
<evidence type="ECO:0000256" key="3">
    <source>
        <dbReference type="ARBA" id="ARBA00022553"/>
    </source>
</evidence>
<dbReference type="PROSITE" id="PS50110">
    <property type="entry name" value="RESPONSE_REGULATORY"/>
    <property type="match status" value="1"/>
</dbReference>
<protein>
    <recommendedName>
        <fullName evidence="2">histidine kinase</fullName>
        <ecNumber evidence="2">2.7.13.3</ecNumber>
    </recommendedName>
</protein>
<keyword evidence="7" id="KW-0808">Transferase</keyword>
<dbReference type="InterPro" id="IPR004358">
    <property type="entry name" value="Sig_transdc_His_kin-like_C"/>
</dbReference>
<dbReference type="HOGENOM" id="CLU_000445_114_72_7"/>
<dbReference type="SMART" id="SM00387">
    <property type="entry name" value="HATPase_c"/>
    <property type="match status" value="1"/>
</dbReference>
<dbReference type="Gene3D" id="3.40.50.2300">
    <property type="match status" value="1"/>
</dbReference>
<dbReference type="PRINTS" id="PR00344">
    <property type="entry name" value="BCTRLSENSOR"/>
</dbReference>
<name>B8FIF7_DESAL</name>
<dbReference type="eggNOG" id="COG0745">
    <property type="taxonomic scope" value="Bacteria"/>
</dbReference>
<keyword evidence="7" id="KW-0418">Kinase</keyword>
<dbReference type="InterPro" id="IPR003594">
    <property type="entry name" value="HATPase_dom"/>
</dbReference>
<dbReference type="AlphaFoldDB" id="B8FIF7"/>
<dbReference type="InterPro" id="IPR036097">
    <property type="entry name" value="HisK_dim/P_sf"/>
</dbReference>
<dbReference type="InterPro" id="IPR005467">
    <property type="entry name" value="His_kinase_dom"/>
</dbReference>
<dbReference type="GO" id="GO:0000155">
    <property type="term" value="F:phosphorelay sensor kinase activity"/>
    <property type="evidence" value="ECO:0007669"/>
    <property type="project" value="InterPro"/>
</dbReference>
<dbReference type="Pfam" id="PF00512">
    <property type="entry name" value="HisKA"/>
    <property type="match status" value="1"/>
</dbReference>
<dbReference type="Gene3D" id="1.10.287.130">
    <property type="match status" value="1"/>
</dbReference>
<dbReference type="eggNOG" id="COG4191">
    <property type="taxonomic scope" value="Bacteria"/>
</dbReference>
<comment type="catalytic activity">
    <reaction evidence="1">
        <text>ATP + protein L-histidine = ADP + protein N-phospho-L-histidine.</text>
        <dbReference type="EC" id="2.7.13.3"/>
    </reaction>
</comment>
<feature type="modified residue" description="4-aspartylphosphate" evidence="4">
    <location>
        <position position="57"/>
    </location>
</feature>
<dbReference type="RefSeq" id="WP_015947022.1">
    <property type="nucleotide sequence ID" value="NC_011768.1"/>
</dbReference>
<dbReference type="SUPFAM" id="SSF52172">
    <property type="entry name" value="CheY-like"/>
    <property type="match status" value="1"/>
</dbReference>